<gene>
    <name evidence="2" type="ORF">mPipKuh1_010122</name>
</gene>
<evidence type="ECO:0000313" key="2">
    <source>
        <dbReference type="EMBL" id="KAF6363125.1"/>
    </source>
</evidence>
<feature type="region of interest" description="Disordered" evidence="1">
    <location>
        <begin position="1"/>
        <end position="26"/>
    </location>
</feature>
<accession>A0A7J7YMM6</accession>
<evidence type="ECO:0000313" key="3">
    <source>
        <dbReference type="Proteomes" id="UP000558488"/>
    </source>
</evidence>
<evidence type="ECO:0000256" key="1">
    <source>
        <dbReference type="SAM" id="MobiDB-lite"/>
    </source>
</evidence>
<proteinExistence type="predicted"/>
<keyword evidence="3" id="KW-1185">Reference proteome</keyword>
<reference evidence="2 3" key="1">
    <citation type="journal article" date="2020" name="Nature">
        <title>Six reference-quality genomes reveal evolution of bat adaptations.</title>
        <authorList>
            <person name="Jebb D."/>
            <person name="Huang Z."/>
            <person name="Pippel M."/>
            <person name="Hughes G.M."/>
            <person name="Lavrichenko K."/>
            <person name="Devanna P."/>
            <person name="Winkler S."/>
            <person name="Jermiin L.S."/>
            <person name="Skirmuntt E.C."/>
            <person name="Katzourakis A."/>
            <person name="Burkitt-Gray L."/>
            <person name="Ray D.A."/>
            <person name="Sullivan K.A.M."/>
            <person name="Roscito J.G."/>
            <person name="Kirilenko B.M."/>
            <person name="Davalos L.M."/>
            <person name="Corthals A.P."/>
            <person name="Power M.L."/>
            <person name="Jones G."/>
            <person name="Ransome R.D."/>
            <person name="Dechmann D.K.N."/>
            <person name="Locatelli A.G."/>
            <person name="Puechmaille S.J."/>
            <person name="Fedrigo O."/>
            <person name="Jarvis E.D."/>
            <person name="Hiller M."/>
            <person name="Vernes S.C."/>
            <person name="Myers E.W."/>
            <person name="Teeling E.C."/>
        </authorList>
    </citation>
    <scope>NUCLEOTIDE SEQUENCE [LARGE SCALE GENOMIC DNA]</scope>
    <source>
        <strain evidence="2">MPipKuh1</strain>
        <tissue evidence="2">Flight muscle</tissue>
    </source>
</reference>
<feature type="compositionally biased region" description="Polar residues" evidence="1">
    <location>
        <begin position="16"/>
        <end position="26"/>
    </location>
</feature>
<protein>
    <submittedName>
        <fullName evidence="2">Uncharacterized protein</fullName>
    </submittedName>
</protein>
<dbReference type="Proteomes" id="UP000558488">
    <property type="component" value="Unassembled WGS sequence"/>
</dbReference>
<name>A0A7J7YMM6_PIPKU</name>
<dbReference type="EMBL" id="JACAGB010000005">
    <property type="protein sequence ID" value="KAF6363125.1"/>
    <property type="molecule type" value="Genomic_DNA"/>
</dbReference>
<organism evidence="2 3">
    <name type="scientific">Pipistrellus kuhlii</name>
    <name type="common">Kuhl's pipistrelle</name>
    <dbReference type="NCBI Taxonomy" id="59472"/>
    <lineage>
        <taxon>Eukaryota</taxon>
        <taxon>Metazoa</taxon>
        <taxon>Chordata</taxon>
        <taxon>Craniata</taxon>
        <taxon>Vertebrata</taxon>
        <taxon>Euteleostomi</taxon>
        <taxon>Mammalia</taxon>
        <taxon>Eutheria</taxon>
        <taxon>Laurasiatheria</taxon>
        <taxon>Chiroptera</taxon>
        <taxon>Yangochiroptera</taxon>
        <taxon>Vespertilionidae</taxon>
        <taxon>Pipistrellus</taxon>
    </lineage>
</organism>
<dbReference type="AlphaFoldDB" id="A0A7J7YMM6"/>
<sequence>MAGRNIADAGARCSSEPASDNLNTSLSLASPGAVSGSLARAAGQGAPPARVGRMLAAGLVGAVVLVLLRPLRLHRHDERLALRQVGPALGHVRLCPIQHYSYGLGGTDTAKAKTIARGDGTPVLIS</sequence>
<comment type="caution">
    <text evidence="2">The sequence shown here is derived from an EMBL/GenBank/DDBJ whole genome shotgun (WGS) entry which is preliminary data.</text>
</comment>